<sequence>MERGHRDAAPCGATGTETEQHLMAPDGPLVFAGSSPANVGFARTFWTSAVLPPPLESCLGPYTVVQLPSLKDSGSRSTCLFASHLSYLESEKNSEKETLSKAQSMEKTKVKEKYLQQVRTINPDSFFINISIHHVSFGGTLELWKWHDEQ</sequence>
<dbReference type="Pfam" id="PF17664">
    <property type="entry name" value="HOATZ-like"/>
    <property type="match status" value="1"/>
</dbReference>
<organism evidence="3 4">
    <name type="scientific">Aquila chrysaetos chrysaetos</name>
    <dbReference type="NCBI Taxonomy" id="223781"/>
    <lineage>
        <taxon>Eukaryota</taxon>
        <taxon>Metazoa</taxon>
        <taxon>Chordata</taxon>
        <taxon>Craniata</taxon>
        <taxon>Vertebrata</taxon>
        <taxon>Euteleostomi</taxon>
        <taxon>Archelosauria</taxon>
        <taxon>Archosauria</taxon>
        <taxon>Dinosauria</taxon>
        <taxon>Saurischia</taxon>
        <taxon>Theropoda</taxon>
        <taxon>Coelurosauria</taxon>
        <taxon>Aves</taxon>
        <taxon>Neognathae</taxon>
        <taxon>Neoaves</taxon>
        <taxon>Telluraves</taxon>
        <taxon>Accipitrimorphae</taxon>
        <taxon>Accipitriformes</taxon>
        <taxon>Accipitridae</taxon>
        <taxon>Accipitrinae</taxon>
        <taxon>Aquila</taxon>
    </lineage>
</organism>
<dbReference type="GO" id="GO:0060271">
    <property type="term" value="P:cilium assembly"/>
    <property type="evidence" value="ECO:0007669"/>
    <property type="project" value="InterPro"/>
</dbReference>
<evidence type="ECO:0000256" key="2">
    <source>
        <dbReference type="ARBA" id="ARBA00023657"/>
    </source>
</evidence>
<dbReference type="InterPro" id="IPR040681">
    <property type="entry name" value="HOATZ-like"/>
</dbReference>
<proteinExistence type="inferred from homology"/>
<accession>A0A663E7P5</accession>
<protein>
    <recommendedName>
        <fullName evidence="2">Cilia- and flagella-associated protein HOATZ</fullName>
    </recommendedName>
</protein>
<dbReference type="AlphaFoldDB" id="A0A663E7P5"/>
<comment type="similarity">
    <text evidence="1">Belongs to the HOATZ family.</text>
</comment>
<dbReference type="GeneTree" id="ENSGT00990000214235"/>
<evidence type="ECO:0000313" key="4">
    <source>
        <dbReference type="Proteomes" id="UP000472275"/>
    </source>
</evidence>
<reference evidence="3" key="1">
    <citation type="submission" date="2025-08" db="UniProtKB">
        <authorList>
            <consortium name="Ensembl"/>
        </authorList>
    </citation>
    <scope>IDENTIFICATION</scope>
</reference>
<reference evidence="3" key="2">
    <citation type="submission" date="2025-09" db="UniProtKB">
        <authorList>
            <consortium name="Ensembl"/>
        </authorList>
    </citation>
    <scope>IDENTIFICATION</scope>
</reference>
<evidence type="ECO:0000256" key="1">
    <source>
        <dbReference type="ARBA" id="ARBA00023451"/>
    </source>
</evidence>
<name>A0A663E7P5_AQUCH</name>
<dbReference type="PANTHER" id="PTHR47231:SF1">
    <property type="entry name" value="CILIA- AND FLAGELLA-ASSOCIATED PROTEIN HOATZ"/>
    <property type="match status" value="1"/>
</dbReference>
<dbReference type="PANTHER" id="PTHR47231">
    <property type="entry name" value="UPF0722 PROTEIN C11ORF88"/>
    <property type="match status" value="1"/>
</dbReference>
<dbReference type="Proteomes" id="UP000472275">
    <property type="component" value="Chromosome 8"/>
</dbReference>
<dbReference type="Ensembl" id="ENSACCT00020008596.1">
    <property type="protein sequence ID" value="ENSACCP00020008237.1"/>
    <property type="gene ID" value="ENSACCG00020005604.1"/>
</dbReference>
<evidence type="ECO:0000313" key="3">
    <source>
        <dbReference type="Ensembl" id="ENSACCP00020008237.1"/>
    </source>
</evidence>
<keyword evidence="4" id="KW-1185">Reference proteome</keyword>
<dbReference type="InParanoid" id="A0A663E7P5"/>